<dbReference type="PANTHER" id="PTHR12341:SF7">
    <property type="entry name" value="5'-3' EXORIBONUCLEASE 1"/>
    <property type="match status" value="1"/>
</dbReference>
<dbReference type="GO" id="GO:0003723">
    <property type="term" value="F:RNA binding"/>
    <property type="evidence" value="ECO:0007669"/>
    <property type="project" value="TreeGrafter"/>
</dbReference>
<dbReference type="Pfam" id="PF03159">
    <property type="entry name" value="XRN_N"/>
    <property type="match status" value="1"/>
</dbReference>
<proteinExistence type="inferred from homology"/>
<organism evidence="3">
    <name type="scientific">Rhodosorus marinus</name>
    <dbReference type="NCBI Taxonomy" id="101924"/>
    <lineage>
        <taxon>Eukaryota</taxon>
        <taxon>Rhodophyta</taxon>
        <taxon>Stylonematophyceae</taxon>
        <taxon>Stylonematales</taxon>
        <taxon>Stylonemataceae</taxon>
        <taxon>Rhodosorus</taxon>
    </lineage>
</organism>
<dbReference type="InterPro" id="IPR027073">
    <property type="entry name" value="5_3_exoribonuclease"/>
</dbReference>
<feature type="domain" description="Xrn1 N-terminal" evidence="2">
    <location>
        <begin position="1"/>
        <end position="195"/>
    </location>
</feature>
<dbReference type="GO" id="GO:0005634">
    <property type="term" value="C:nucleus"/>
    <property type="evidence" value="ECO:0007669"/>
    <property type="project" value="TreeGrafter"/>
</dbReference>
<name>A0A7S2ZT80_9RHOD</name>
<dbReference type="EMBL" id="HBHW01022637">
    <property type="protein sequence ID" value="CAE0049359.1"/>
    <property type="molecule type" value="Transcribed_RNA"/>
</dbReference>
<dbReference type="AlphaFoldDB" id="A0A7S2ZT80"/>
<comment type="similarity">
    <text evidence="1">Belongs to the 5'-3' exonuclease family.</text>
</comment>
<protein>
    <recommendedName>
        <fullName evidence="2">Xrn1 N-terminal domain-containing protein</fullName>
    </recommendedName>
</protein>
<dbReference type="GO" id="GO:0000956">
    <property type="term" value="P:nuclear-transcribed mRNA catabolic process"/>
    <property type="evidence" value="ECO:0007669"/>
    <property type="project" value="TreeGrafter"/>
</dbReference>
<reference evidence="3" key="1">
    <citation type="submission" date="2021-01" db="EMBL/GenBank/DDBJ databases">
        <authorList>
            <person name="Corre E."/>
            <person name="Pelletier E."/>
            <person name="Niang G."/>
            <person name="Scheremetjew M."/>
            <person name="Finn R."/>
            <person name="Kale V."/>
            <person name="Holt S."/>
            <person name="Cochrane G."/>
            <person name="Meng A."/>
            <person name="Brown T."/>
            <person name="Cohen L."/>
        </authorList>
    </citation>
    <scope>NUCLEOTIDE SEQUENCE</scope>
    <source>
        <strain evidence="3">CCMP 769</strain>
    </source>
</reference>
<evidence type="ECO:0000259" key="2">
    <source>
        <dbReference type="Pfam" id="PF03159"/>
    </source>
</evidence>
<sequence>MGIRGFQKWIRRTFPDAVQYVPKNSQDFFDYVCIDMNLVIHNVARSSPGRRQLCDLLSDELNRILNVCKPRRAVFLAMDGPPPLAKVATVREWREKYFSKNQYDSASGGDYLLEFTPGTALMHELANEIEWFICQKLQKFKSRKIQFIFSSSNVPGEGEVKIQDFLNQCVAPNRKNPSVVVIGGDSDSILMGLCKPQIYNLFVFLRSGHAGHCVSVGLLGSRIDQLLGENQRLDFVLLCLLSGNDYLPKLRGYNFSEAIGKYRQIRNRTKKSVIGGPPLGINWETFCQIIDKHDFLVRMARASRLSPSVKAHTSWSPHEEHFQDIRVKAHTSLSPRKEDFEDVDGLHEDGVQDDAVLTGDYDVETYIKGLLWNMQMYIDGYPPDQLFYYRFKYAPPVDAVLDFFLEKGMYTQVDLPVSNRPAITSQLALTLMLPSAAWSLAPGRLQPLVKSGASISDFVEVRKRVQEIPFSTYTGEERTMLRTGVVWRYRKGSEPEPFTRPPPPMHWECCKALPPGKTNRNPFEVINSPSLRTYSDAREEKTVKLAFGDRLVRF</sequence>
<dbReference type="Gene3D" id="3.40.50.12390">
    <property type="match status" value="2"/>
</dbReference>
<accession>A0A7S2ZT80</accession>
<gene>
    <name evidence="3" type="ORF">RMAR00112_LOCUS17358</name>
</gene>
<dbReference type="GO" id="GO:0004534">
    <property type="term" value="F:5'-3' RNA exonuclease activity"/>
    <property type="evidence" value="ECO:0007669"/>
    <property type="project" value="TreeGrafter"/>
</dbReference>
<evidence type="ECO:0000256" key="1">
    <source>
        <dbReference type="ARBA" id="ARBA00038299"/>
    </source>
</evidence>
<evidence type="ECO:0000313" key="3">
    <source>
        <dbReference type="EMBL" id="CAE0049359.1"/>
    </source>
</evidence>
<dbReference type="PANTHER" id="PTHR12341">
    <property type="entry name" value="5'-&gt;3' EXORIBONUCLEASE"/>
    <property type="match status" value="1"/>
</dbReference>
<dbReference type="InterPro" id="IPR004859">
    <property type="entry name" value="Xrn1_N"/>
</dbReference>
<dbReference type="InterPro" id="IPR029060">
    <property type="entry name" value="PIN-like_dom_sf"/>
</dbReference>
<dbReference type="SUPFAM" id="SSF88723">
    <property type="entry name" value="PIN domain-like"/>
    <property type="match status" value="1"/>
</dbReference>